<dbReference type="EMBL" id="JAGPXF010000001">
    <property type="protein sequence ID" value="KAH7262347.1"/>
    <property type="molecule type" value="Genomic_DNA"/>
</dbReference>
<comment type="caution">
    <text evidence="1">The sequence shown here is derived from an EMBL/GenBank/DDBJ whole genome shotgun (WGS) entry which is preliminary data.</text>
</comment>
<evidence type="ECO:0000313" key="2">
    <source>
        <dbReference type="Proteomes" id="UP000813427"/>
    </source>
</evidence>
<dbReference type="OrthoDB" id="3596146at2759"/>
<organism evidence="1 2">
    <name type="scientific">Fusarium tricinctum</name>
    <dbReference type="NCBI Taxonomy" id="61284"/>
    <lineage>
        <taxon>Eukaryota</taxon>
        <taxon>Fungi</taxon>
        <taxon>Dikarya</taxon>
        <taxon>Ascomycota</taxon>
        <taxon>Pezizomycotina</taxon>
        <taxon>Sordariomycetes</taxon>
        <taxon>Hypocreomycetidae</taxon>
        <taxon>Hypocreales</taxon>
        <taxon>Nectriaceae</taxon>
        <taxon>Fusarium</taxon>
        <taxon>Fusarium tricinctum species complex</taxon>
    </lineage>
</organism>
<reference evidence="1" key="1">
    <citation type="journal article" date="2021" name="Nat. Commun.">
        <title>Genetic determinants of endophytism in the Arabidopsis root mycobiome.</title>
        <authorList>
            <person name="Mesny F."/>
            <person name="Miyauchi S."/>
            <person name="Thiergart T."/>
            <person name="Pickel B."/>
            <person name="Atanasova L."/>
            <person name="Karlsson M."/>
            <person name="Huettel B."/>
            <person name="Barry K.W."/>
            <person name="Haridas S."/>
            <person name="Chen C."/>
            <person name="Bauer D."/>
            <person name="Andreopoulos W."/>
            <person name="Pangilinan J."/>
            <person name="LaButti K."/>
            <person name="Riley R."/>
            <person name="Lipzen A."/>
            <person name="Clum A."/>
            <person name="Drula E."/>
            <person name="Henrissat B."/>
            <person name="Kohler A."/>
            <person name="Grigoriev I.V."/>
            <person name="Martin F.M."/>
            <person name="Hacquard S."/>
        </authorList>
    </citation>
    <scope>NUCLEOTIDE SEQUENCE</scope>
    <source>
        <strain evidence="1">MPI-SDFR-AT-0068</strain>
    </source>
</reference>
<evidence type="ECO:0000313" key="1">
    <source>
        <dbReference type="EMBL" id="KAH7262347.1"/>
    </source>
</evidence>
<keyword evidence="2" id="KW-1185">Reference proteome</keyword>
<gene>
    <name evidence="1" type="ORF">BKA59DRAFT_448574</name>
</gene>
<sequence length="279" mass="30867">MLRSLRSSLTLDSNALGALTQAQHQPHIQRTKLTHISSLDDIAAAHFHTTKAPSIGISGRHLPLLYTLISNLISPPHLYAMLVIDVEGRFDATRLTCLSTHIQHVYIQRPARGDLEQIRAIAAEAEGILLYGDVARASAGREWWGTIVVGGLGAGDIATGWKGWLRVDRENVRGFALGISAEEAVSQKEQRQDAVDSAGWAATSQWGGFVFQEVDKKPEDSTSVRLLETDVEPMPGHEHRGYQGDINEVEHKLRGYWLGELENKDGRFIMRLNKGLGFF</sequence>
<name>A0A8K0WH05_9HYPO</name>
<dbReference type="Proteomes" id="UP000813427">
    <property type="component" value="Unassembled WGS sequence"/>
</dbReference>
<dbReference type="AlphaFoldDB" id="A0A8K0WH05"/>
<accession>A0A8K0WH05</accession>
<protein>
    <submittedName>
        <fullName evidence="1">Uncharacterized protein</fullName>
    </submittedName>
</protein>
<proteinExistence type="predicted"/>